<dbReference type="AlphaFoldDB" id="A0AAE0Y412"/>
<dbReference type="PANTHER" id="PTHR23301">
    <property type="entry name" value="CHITIN BINDING PERITROPHIN-A"/>
    <property type="match status" value="1"/>
</dbReference>
<keyword evidence="5" id="KW-0325">Glycoprotein</keyword>
<dbReference type="InterPro" id="IPR051940">
    <property type="entry name" value="Chitin_bind-dev_reg"/>
</dbReference>
<evidence type="ECO:0000256" key="5">
    <source>
        <dbReference type="ARBA" id="ARBA00023180"/>
    </source>
</evidence>
<dbReference type="EMBL" id="JAWDGP010006980">
    <property type="protein sequence ID" value="KAK3732093.1"/>
    <property type="molecule type" value="Genomic_DNA"/>
</dbReference>
<dbReference type="PANTHER" id="PTHR23301:SF0">
    <property type="entry name" value="CHITIN-BINDING TYPE-2 DOMAIN-CONTAINING PROTEIN-RELATED"/>
    <property type="match status" value="1"/>
</dbReference>
<feature type="domain" description="Chitin-binding type-2" evidence="8">
    <location>
        <begin position="279"/>
        <end position="336"/>
    </location>
</feature>
<dbReference type="SMART" id="SM00494">
    <property type="entry name" value="ChtBD2"/>
    <property type="match status" value="3"/>
</dbReference>
<dbReference type="SUPFAM" id="SSF57625">
    <property type="entry name" value="Invertebrate chitin-binding proteins"/>
    <property type="match status" value="2"/>
</dbReference>
<evidence type="ECO:0000259" key="8">
    <source>
        <dbReference type="PROSITE" id="PS50940"/>
    </source>
</evidence>
<comment type="caution">
    <text evidence="9">The sequence shown here is derived from an EMBL/GenBank/DDBJ whole genome shotgun (WGS) entry which is preliminary data.</text>
</comment>
<proteinExistence type="predicted"/>
<evidence type="ECO:0000256" key="7">
    <source>
        <dbReference type="SAM" id="SignalP"/>
    </source>
</evidence>
<evidence type="ECO:0000256" key="1">
    <source>
        <dbReference type="ARBA" id="ARBA00022669"/>
    </source>
</evidence>
<keyword evidence="1" id="KW-0147">Chitin-binding</keyword>
<evidence type="ECO:0000313" key="10">
    <source>
        <dbReference type="Proteomes" id="UP001283361"/>
    </source>
</evidence>
<dbReference type="Proteomes" id="UP001283361">
    <property type="component" value="Unassembled WGS sequence"/>
</dbReference>
<evidence type="ECO:0000256" key="2">
    <source>
        <dbReference type="ARBA" id="ARBA00022729"/>
    </source>
</evidence>
<evidence type="ECO:0000313" key="9">
    <source>
        <dbReference type="EMBL" id="KAK3732093.1"/>
    </source>
</evidence>
<gene>
    <name evidence="9" type="ORF">RRG08_026478</name>
</gene>
<feature type="domain" description="Chitin-binding type-2" evidence="8">
    <location>
        <begin position="134"/>
        <end position="194"/>
    </location>
</feature>
<evidence type="ECO:0000256" key="3">
    <source>
        <dbReference type="ARBA" id="ARBA00022737"/>
    </source>
</evidence>
<organism evidence="9 10">
    <name type="scientific">Elysia crispata</name>
    <name type="common">lettuce slug</name>
    <dbReference type="NCBI Taxonomy" id="231223"/>
    <lineage>
        <taxon>Eukaryota</taxon>
        <taxon>Metazoa</taxon>
        <taxon>Spiralia</taxon>
        <taxon>Lophotrochozoa</taxon>
        <taxon>Mollusca</taxon>
        <taxon>Gastropoda</taxon>
        <taxon>Heterobranchia</taxon>
        <taxon>Euthyneura</taxon>
        <taxon>Panpulmonata</taxon>
        <taxon>Sacoglossa</taxon>
        <taxon>Placobranchoidea</taxon>
        <taxon>Plakobranchidae</taxon>
        <taxon>Elysia</taxon>
    </lineage>
</organism>
<accession>A0AAE0Y412</accession>
<keyword evidence="3" id="KW-0677">Repeat</keyword>
<dbReference type="GO" id="GO:0008061">
    <property type="term" value="F:chitin binding"/>
    <property type="evidence" value="ECO:0007669"/>
    <property type="project" value="UniProtKB-KW"/>
</dbReference>
<dbReference type="GO" id="GO:0005576">
    <property type="term" value="C:extracellular region"/>
    <property type="evidence" value="ECO:0007669"/>
    <property type="project" value="InterPro"/>
</dbReference>
<protein>
    <recommendedName>
        <fullName evidence="8">Chitin-binding type-2 domain-containing protein</fullName>
    </recommendedName>
</protein>
<feature type="region of interest" description="Disordered" evidence="6">
    <location>
        <begin position="103"/>
        <end position="140"/>
    </location>
</feature>
<evidence type="ECO:0000256" key="6">
    <source>
        <dbReference type="SAM" id="MobiDB-lite"/>
    </source>
</evidence>
<dbReference type="PROSITE" id="PS50940">
    <property type="entry name" value="CHIT_BIND_II"/>
    <property type="match status" value="3"/>
</dbReference>
<evidence type="ECO:0000256" key="4">
    <source>
        <dbReference type="ARBA" id="ARBA00023157"/>
    </source>
</evidence>
<feature type="signal peptide" evidence="7">
    <location>
        <begin position="1"/>
        <end position="19"/>
    </location>
</feature>
<dbReference type="InterPro" id="IPR002557">
    <property type="entry name" value="Chitin-bd_dom"/>
</dbReference>
<feature type="compositionally biased region" description="Low complexity" evidence="6">
    <location>
        <begin position="110"/>
        <end position="122"/>
    </location>
</feature>
<dbReference type="InterPro" id="IPR036508">
    <property type="entry name" value="Chitin-bd_dom_sf"/>
</dbReference>
<sequence length="340" mass="39323">MQLSYMSLVLVVCVRQVSSQPALFQQGISRRQQQLLLQQQLQQGFQQQQQQTNDPSGLSDQQQQLFLQQQQYQQLQRQLQEQRQRQKQQQELQRLQEQRRLQEQQRRLQQEQQQQRQQQQQQQPPPAMDNFGADPGCKDPWTTEWTRDPKDCTMVHFCIQGKQQWTINCNDTRVWSNVGHACVEPMSQWDDCNQVMTTPALNDPRCTNEPNGMNPDPDNCAQFVACVNMTVVATMECPTNTLFSTRNNTCELSHVVASECRERSIPDHVVVTTASPIVDKPCEGTSNGDVQDPSHCARFYKCNYGRVVARIRCPSNSAFNPEKRKCDWRANVDCGGRPFF</sequence>
<keyword evidence="10" id="KW-1185">Reference proteome</keyword>
<name>A0AAE0Y412_9GAST</name>
<feature type="chain" id="PRO_5041942754" description="Chitin-binding type-2 domain-containing protein" evidence="7">
    <location>
        <begin position="20"/>
        <end position="340"/>
    </location>
</feature>
<dbReference type="Gene3D" id="2.170.140.10">
    <property type="entry name" value="Chitin binding domain"/>
    <property type="match status" value="2"/>
</dbReference>
<keyword evidence="2 7" id="KW-0732">Signal</keyword>
<keyword evidence="4" id="KW-1015">Disulfide bond</keyword>
<dbReference type="Pfam" id="PF01607">
    <property type="entry name" value="CBM_14"/>
    <property type="match status" value="2"/>
</dbReference>
<reference evidence="9" key="1">
    <citation type="journal article" date="2023" name="G3 (Bethesda)">
        <title>A reference genome for the long-term kleptoplast-retaining sea slug Elysia crispata morphotype clarki.</title>
        <authorList>
            <person name="Eastman K.E."/>
            <person name="Pendleton A.L."/>
            <person name="Shaikh M.A."/>
            <person name="Suttiyut T."/>
            <person name="Ogas R."/>
            <person name="Tomko P."/>
            <person name="Gavelis G."/>
            <person name="Widhalm J.R."/>
            <person name="Wisecaver J.H."/>
        </authorList>
    </citation>
    <scope>NUCLEOTIDE SEQUENCE</scope>
    <source>
        <strain evidence="9">ECLA1</strain>
    </source>
</reference>
<feature type="domain" description="Chitin-binding type-2" evidence="8">
    <location>
        <begin position="203"/>
        <end position="262"/>
    </location>
</feature>